<dbReference type="GO" id="GO:0000723">
    <property type="term" value="P:telomere maintenance"/>
    <property type="evidence" value="ECO:0007669"/>
    <property type="project" value="TreeGrafter"/>
</dbReference>
<proteinExistence type="predicted"/>
<dbReference type="InterPro" id="IPR011989">
    <property type="entry name" value="ARM-like"/>
</dbReference>
<keyword evidence="5" id="KW-0539">Nucleus</keyword>
<reference evidence="9" key="2">
    <citation type="submission" date="2025-08" db="UniProtKB">
        <authorList>
            <consortium name="Ensembl"/>
        </authorList>
    </citation>
    <scope>IDENTIFICATION</scope>
</reference>
<dbReference type="Proteomes" id="UP000314980">
    <property type="component" value="Unassembled WGS sequence"/>
</dbReference>
<dbReference type="Ensembl" id="ENSLCAT00010044654.1">
    <property type="protein sequence ID" value="ENSLCAP00010043590.1"/>
    <property type="gene ID" value="ENSLCAG00010020270.1"/>
</dbReference>
<accession>A0A4W6F1K4</accession>
<feature type="region of interest" description="Disordered" evidence="7">
    <location>
        <begin position="911"/>
        <end position="1391"/>
    </location>
</feature>
<dbReference type="PANTHER" id="PTHR22928">
    <property type="entry name" value="TELOMERE-ASSOCIATED PROTEIN RIF1"/>
    <property type="match status" value="1"/>
</dbReference>
<dbReference type="Gene3D" id="1.25.10.10">
    <property type="entry name" value="Leucine-rich Repeat Variant"/>
    <property type="match status" value="1"/>
</dbReference>
<keyword evidence="3" id="KW-0158">Chromosome</keyword>
<feature type="compositionally biased region" description="Low complexity" evidence="7">
    <location>
        <begin position="1016"/>
        <end position="1027"/>
    </location>
</feature>
<feature type="compositionally biased region" description="Basic and acidic residues" evidence="7">
    <location>
        <begin position="1284"/>
        <end position="1313"/>
    </location>
</feature>
<sequence>MATAEPPSSSSFLPLLESLEDSAAGQSEQTDAYLTIANRLSGEEGRQFLPAVEKHFSRLGKAHITSPNAELSQAALQALGFCVYHSHVVSGVPETFAAEIISALCSLVVKSTDKNTCTRALWVISKQSFPSDVVGKKVSISRDLNPGIYSVVMEHEALNVVIRMLEQVPAQMGDGAVRWAKLVIPLVVHSAPKVRLRAAAAMELGMPLLLEKQMEVAAIIEPMMSTKLIPELQKLFMSKNETNVLKLWPLFVKLLGKLLHRGGPFINSLLHLEELGFRSSSPTIKKIAFIAWKSLIDNFSLNPDILCSAKRMKLLMQPLTSIHVRTEALLLTKVEVWWYLVVQLGPNLSSNFDQVSVPLLQCTIGSDSSAVPGTPSRASHLSPMIPANTSRMSLNSSVHVPATFPSTQLLGLEMLLHYFLGPEAVAAAAKRKLILSLEPLNHPLLSGASSFSKHATVLISNIRDGFTNIGKDAPGKRHIGSKKDRQGCEVLTLMLQALQSIVTSGALPADRVLVLFEATVKGLPQRVLGSASYQVGKMDVLNGTPALFLILLLYNSSMLSAYIEDERFFQCLQTLVGCGLSGPTSPLAFAEAVLGAIRGSAGSLQNKEQLWRMWSVMVSPLTDTITQSNEVNQGDALEHNFSAMHSALLFPITHLLHGTPLQQKSMLSTWSKLYKVFARCSALVVTAEENICCEELCAKMTASIDKDALMVSRGEEAAIVVNLQICLKLNGEFIFSFLFLPAPHTPVNWMKKRNKALGNLTTFQSLLVQCLEVYLEGPEDASSEATGVALVSILSALFTNLTLANAVQEALASLIQPLTLFYKPAASEQPELTSQLLAKLEKLLSEVFGCLQSRSTLAYNDELLALLSPLLCVLFPHKNKQLRTSATQFWNSTFANSVSLTYPEEIRETLRSSLPPLKHPKSLSLKNRPEKEKDSSVFASSPINEFQDRTNKSMNESECKDGHKTKDSTDDNLSQEDSQVITPLSSDSQSLRRSRRSKASSEATESEDTSDRKNSSGRQSRSNSQTTGSVVSQAEVTTGGRTRRSKAQEGLSKSSPSSTPESSESLDFAGSAESSQSRGRYSRRRSSQPLIPNMESSESESSEVRENLPIPKKRGRKPRASLPSPLTLDSKENRINNDIEKDVADASQRTDMQSIEAKNVTDLEESQKSQDSQGSESLQVTGDPAEQINKESPMEVEPVAPEHTEIDDTERSSVSPREKRQRDSETNIDNTSSQESNTGGLEMLEPVGISDEQIQEKLFSDPSAVDTPAPPEETTEKPQVSESSEDKAEDVSESEDRVKENPKDGSDSDHQEHPAVLVGDMAQDDTSSPQNQVGCPNELSKEDEQFASNQHTEGSTEEEITPLQENDEDGKTKIMECQDEEKTQPPNTENNVVVNLDAALTDLCDASVSAESTSKDVFQDSPVKQKDLGAVMGSDVGQSPSSGRTRGTWSPSASPSTSILKKGQKRPLEEETPSPLVKSRRVSFADPIQQQETADDIDRRSPALRTSSPRRSKVCSIPQPKYVTTPTKGLLILSPRNLRSPGYKSSKKCLISEMSQEPRPVSKDCIYPALVGCSAPVEAVLPQISSNMWSRGFGQLVRARNIKTVGDLSALTPNEIKTLPIRSPKISNVKKALKNYEQQVCQGMEGSNRTDPIRQTQILHKVEALTCRMTPLELSRCSPQQLVQMHDQLGCMMRRVVVELQTRLCQTADPEETTASAGSDSCTGSMRH</sequence>
<feature type="compositionally biased region" description="Basic and acidic residues" evidence="7">
    <location>
        <begin position="1129"/>
        <end position="1144"/>
    </location>
</feature>
<evidence type="ECO:0000256" key="2">
    <source>
        <dbReference type="ARBA" id="ARBA00004574"/>
    </source>
</evidence>
<feature type="compositionally biased region" description="Polar residues" evidence="7">
    <location>
        <begin position="1713"/>
        <end position="1728"/>
    </location>
</feature>
<organism evidence="9 10">
    <name type="scientific">Lates calcarifer</name>
    <name type="common">Barramundi</name>
    <name type="synonym">Holocentrus calcarifer</name>
    <dbReference type="NCBI Taxonomy" id="8187"/>
    <lineage>
        <taxon>Eukaryota</taxon>
        <taxon>Metazoa</taxon>
        <taxon>Chordata</taxon>
        <taxon>Craniata</taxon>
        <taxon>Vertebrata</taxon>
        <taxon>Euteleostomi</taxon>
        <taxon>Actinopterygii</taxon>
        <taxon>Neopterygii</taxon>
        <taxon>Teleostei</taxon>
        <taxon>Neoteleostei</taxon>
        <taxon>Acanthomorphata</taxon>
        <taxon>Carangaria</taxon>
        <taxon>Carangaria incertae sedis</taxon>
        <taxon>Centropomidae</taxon>
        <taxon>Lates</taxon>
    </lineage>
</organism>
<evidence type="ECO:0000256" key="4">
    <source>
        <dbReference type="ARBA" id="ARBA00022895"/>
    </source>
</evidence>
<evidence type="ECO:0000256" key="5">
    <source>
        <dbReference type="ARBA" id="ARBA00023242"/>
    </source>
</evidence>
<feature type="compositionally biased region" description="Low complexity" evidence="7">
    <location>
        <begin position="912"/>
        <end position="926"/>
    </location>
</feature>
<keyword evidence="10" id="KW-1185">Reference proteome</keyword>
<evidence type="ECO:0000256" key="6">
    <source>
        <dbReference type="ARBA" id="ARBA00023306"/>
    </source>
</evidence>
<feature type="compositionally biased region" description="Polar residues" evidence="7">
    <location>
        <begin position="1436"/>
        <end position="1459"/>
    </location>
</feature>
<dbReference type="PANTHER" id="PTHR22928:SF3">
    <property type="entry name" value="TELOMERE-ASSOCIATED PROTEIN RIF1"/>
    <property type="match status" value="1"/>
</dbReference>
<dbReference type="GO" id="GO:0005634">
    <property type="term" value="C:nucleus"/>
    <property type="evidence" value="ECO:0007669"/>
    <property type="project" value="UniProtKB-SubCell"/>
</dbReference>
<protein>
    <submittedName>
        <fullName evidence="9">Replication timing regulatory factor 1</fullName>
    </submittedName>
</protein>
<evidence type="ECO:0000313" key="9">
    <source>
        <dbReference type="Ensembl" id="ENSLCAP00010043590.1"/>
    </source>
</evidence>
<feature type="domain" description="Telomere-associated protein Rif1 N-terminal" evidence="8">
    <location>
        <begin position="26"/>
        <end position="355"/>
    </location>
</feature>
<keyword evidence="4" id="KW-0779">Telomere</keyword>
<feature type="compositionally biased region" description="Basic and acidic residues" evidence="7">
    <location>
        <begin position="1369"/>
        <end position="1383"/>
    </location>
</feature>
<feature type="compositionally biased region" description="Low complexity" evidence="7">
    <location>
        <begin position="1052"/>
        <end position="1065"/>
    </location>
</feature>
<reference evidence="10" key="1">
    <citation type="submission" date="2015-09" db="EMBL/GenBank/DDBJ databases">
        <authorList>
            <person name="Sai Rama Sridatta P."/>
        </authorList>
    </citation>
    <scope>NUCLEOTIDE SEQUENCE [LARGE SCALE GENOMIC DNA]</scope>
</reference>
<dbReference type="CDD" id="cd14267">
    <property type="entry name" value="Rif1_CTD_C-II_like"/>
    <property type="match status" value="1"/>
</dbReference>
<feature type="compositionally biased region" description="Polar residues" evidence="7">
    <location>
        <begin position="1227"/>
        <end position="1239"/>
    </location>
</feature>
<feature type="region of interest" description="Disordered" evidence="7">
    <location>
        <begin position="1709"/>
        <end position="1728"/>
    </location>
</feature>
<feature type="compositionally biased region" description="Polar residues" evidence="7">
    <location>
        <begin position="971"/>
        <end position="983"/>
    </location>
</feature>
<feature type="compositionally biased region" description="Basic and acidic residues" evidence="7">
    <location>
        <begin position="1200"/>
        <end position="1225"/>
    </location>
</feature>
<evidence type="ECO:0000313" key="10">
    <source>
        <dbReference type="Proteomes" id="UP000314980"/>
    </source>
</evidence>
<feature type="compositionally biased region" description="Acidic residues" evidence="7">
    <location>
        <begin position="1355"/>
        <end position="1368"/>
    </location>
</feature>
<keyword evidence="6" id="KW-0131">Cell cycle</keyword>
<feature type="compositionally biased region" description="Basic and acidic residues" evidence="7">
    <location>
        <begin position="946"/>
        <end position="969"/>
    </location>
</feature>
<dbReference type="GeneTree" id="ENSGT00390000012204"/>
<feature type="compositionally biased region" description="Polar residues" evidence="7">
    <location>
        <begin position="1169"/>
        <end position="1180"/>
    </location>
</feature>
<feature type="compositionally biased region" description="Polar residues" evidence="7">
    <location>
        <begin position="1324"/>
        <end position="1334"/>
    </location>
</feature>
<dbReference type="InterPro" id="IPR022031">
    <property type="entry name" value="Rif1_N"/>
</dbReference>
<dbReference type="Pfam" id="PF12231">
    <property type="entry name" value="Rif1_N"/>
    <property type="match status" value="1"/>
</dbReference>
<evidence type="ECO:0000256" key="3">
    <source>
        <dbReference type="ARBA" id="ARBA00022454"/>
    </source>
</evidence>
<dbReference type="InterPro" id="IPR016024">
    <property type="entry name" value="ARM-type_fold"/>
</dbReference>
<dbReference type="SUPFAM" id="SSF48371">
    <property type="entry name" value="ARM repeat"/>
    <property type="match status" value="1"/>
</dbReference>
<reference evidence="9" key="3">
    <citation type="submission" date="2025-09" db="UniProtKB">
        <authorList>
            <consortium name="Ensembl"/>
        </authorList>
    </citation>
    <scope>IDENTIFICATION</scope>
</reference>
<feature type="compositionally biased region" description="Basic and acidic residues" evidence="7">
    <location>
        <begin position="1159"/>
        <end position="1168"/>
    </location>
</feature>
<feature type="compositionally biased region" description="Polar residues" evidence="7">
    <location>
        <begin position="1028"/>
        <end position="1040"/>
    </location>
</feature>
<feature type="region of interest" description="Disordered" evidence="7">
    <location>
        <begin position="1430"/>
        <end position="1519"/>
    </location>
</feature>
<evidence type="ECO:0000256" key="7">
    <source>
        <dbReference type="SAM" id="MobiDB-lite"/>
    </source>
</evidence>
<name>A0A4W6F1K4_LATCA</name>
<comment type="subcellular location">
    <subcellularLocation>
        <location evidence="2">Chromosome</location>
        <location evidence="2">Telomere</location>
    </subcellularLocation>
    <subcellularLocation>
        <location evidence="1">Nucleus</location>
    </subcellularLocation>
</comment>
<evidence type="ECO:0000259" key="8">
    <source>
        <dbReference type="Pfam" id="PF12231"/>
    </source>
</evidence>
<dbReference type="GO" id="GO:0140445">
    <property type="term" value="C:chromosome, telomeric repeat region"/>
    <property type="evidence" value="ECO:0007669"/>
    <property type="project" value="TreeGrafter"/>
</dbReference>
<evidence type="ECO:0000256" key="1">
    <source>
        <dbReference type="ARBA" id="ARBA00004123"/>
    </source>
</evidence>